<comment type="caution">
    <text evidence="5">The sequence shown here is derived from an EMBL/GenBank/DDBJ whole genome shotgun (WGS) entry which is preliminary data.</text>
</comment>
<evidence type="ECO:0000259" key="4">
    <source>
        <dbReference type="Pfam" id="PF00931"/>
    </source>
</evidence>
<dbReference type="InterPro" id="IPR027417">
    <property type="entry name" value="P-loop_NTPase"/>
</dbReference>
<evidence type="ECO:0000313" key="5">
    <source>
        <dbReference type="EMBL" id="MCH81451.1"/>
    </source>
</evidence>
<dbReference type="PANTHER" id="PTHR33463">
    <property type="entry name" value="NB-ARC DOMAIN-CONTAINING PROTEIN-RELATED"/>
    <property type="match status" value="1"/>
</dbReference>
<protein>
    <submittedName>
        <fullName evidence="5">Disease resistance protein</fullName>
    </submittedName>
</protein>
<name>A0A392M2F3_9FABA</name>
<dbReference type="Gene3D" id="1.10.8.430">
    <property type="entry name" value="Helical domain of apoptotic protease-activating factors"/>
    <property type="match status" value="1"/>
</dbReference>
<keyword evidence="6" id="KW-1185">Reference proteome</keyword>
<dbReference type="Gene3D" id="3.40.50.300">
    <property type="entry name" value="P-loop containing nucleotide triphosphate hydrolases"/>
    <property type="match status" value="1"/>
</dbReference>
<dbReference type="Pfam" id="PF00931">
    <property type="entry name" value="NB-ARC"/>
    <property type="match status" value="1"/>
</dbReference>
<reference evidence="5 6" key="1">
    <citation type="journal article" date="2018" name="Front. Plant Sci.">
        <title>Red Clover (Trifolium pratense) and Zigzag Clover (T. medium) - A Picture of Genomic Similarities and Differences.</title>
        <authorList>
            <person name="Dluhosova J."/>
            <person name="Istvanek J."/>
            <person name="Nedelnik J."/>
            <person name="Repkova J."/>
        </authorList>
    </citation>
    <scope>NUCLEOTIDE SEQUENCE [LARGE SCALE GENOMIC DNA]</scope>
    <source>
        <strain evidence="6">cv. 10/8</strain>
        <tissue evidence="5">Leaf</tissue>
    </source>
</reference>
<organism evidence="5 6">
    <name type="scientific">Trifolium medium</name>
    <dbReference type="NCBI Taxonomy" id="97028"/>
    <lineage>
        <taxon>Eukaryota</taxon>
        <taxon>Viridiplantae</taxon>
        <taxon>Streptophyta</taxon>
        <taxon>Embryophyta</taxon>
        <taxon>Tracheophyta</taxon>
        <taxon>Spermatophyta</taxon>
        <taxon>Magnoliopsida</taxon>
        <taxon>eudicotyledons</taxon>
        <taxon>Gunneridae</taxon>
        <taxon>Pentapetalae</taxon>
        <taxon>rosids</taxon>
        <taxon>fabids</taxon>
        <taxon>Fabales</taxon>
        <taxon>Fabaceae</taxon>
        <taxon>Papilionoideae</taxon>
        <taxon>50 kb inversion clade</taxon>
        <taxon>NPAAA clade</taxon>
        <taxon>Hologalegina</taxon>
        <taxon>IRL clade</taxon>
        <taxon>Trifolieae</taxon>
        <taxon>Trifolium</taxon>
    </lineage>
</organism>
<dbReference type="SUPFAM" id="SSF52540">
    <property type="entry name" value="P-loop containing nucleoside triphosphate hydrolases"/>
    <property type="match status" value="1"/>
</dbReference>
<evidence type="ECO:0000313" key="6">
    <source>
        <dbReference type="Proteomes" id="UP000265520"/>
    </source>
</evidence>
<dbReference type="InterPro" id="IPR002182">
    <property type="entry name" value="NB-ARC"/>
</dbReference>
<dbReference type="FunFam" id="3.40.50.300:FF:001091">
    <property type="entry name" value="Probable disease resistance protein At1g61300"/>
    <property type="match status" value="1"/>
</dbReference>
<gene>
    <name evidence="5" type="ORF">A2U01_0002238</name>
</gene>
<dbReference type="GO" id="GO:0005524">
    <property type="term" value="F:ATP binding"/>
    <property type="evidence" value="ECO:0007669"/>
    <property type="project" value="UniProtKB-KW"/>
</dbReference>
<dbReference type="AlphaFoldDB" id="A0A392M2F3"/>
<dbReference type="GO" id="GO:0006952">
    <property type="term" value="P:defense response"/>
    <property type="evidence" value="ECO:0007669"/>
    <property type="project" value="UniProtKB-KW"/>
</dbReference>
<accession>A0A392M2F3</accession>
<dbReference type="InterPro" id="IPR050905">
    <property type="entry name" value="Plant_NBS-LRR"/>
</dbReference>
<evidence type="ECO:0000256" key="2">
    <source>
        <dbReference type="ARBA" id="ARBA00022821"/>
    </source>
</evidence>
<evidence type="ECO:0000256" key="3">
    <source>
        <dbReference type="ARBA" id="ARBA00022840"/>
    </source>
</evidence>
<dbReference type="PRINTS" id="PR00364">
    <property type="entry name" value="DISEASERSIST"/>
</dbReference>
<sequence>MNKFKDISYPKVQLTLGSTFTKDIKSLLSRKKIITEVIEKLKDDQVKMISICGMGGVGKTTMVKELIKIIEKSKLFDEVAMAVVSQDINYEKIQIQIAEGLSMEMRKDSEQARAMQLLERLGEGKKILIVLDDVWDVLDFESIGIPYLEHEKSCKILFTSRDEKVCQNMGCKVNFSVSVLQKDEAWYLFREMAGEIVDSHDINPIARDVAKECAGLPLAIAIVGRALNNEGKSAWEDALSQLRNFQSSSFLDVEKFVYPHVELSL</sequence>
<proteinExistence type="predicted"/>
<dbReference type="PANTHER" id="PTHR33463:SF105">
    <property type="entry name" value="AND NB-ARC DOMAIN DISEASE RESISTANCE PROTEIN, PUTATIVE-RELATED"/>
    <property type="match status" value="1"/>
</dbReference>
<keyword evidence="3" id="KW-0067">ATP-binding</keyword>
<dbReference type="GO" id="GO:0043531">
    <property type="term" value="F:ADP binding"/>
    <property type="evidence" value="ECO:0007669"/>
    <property type="project" value="InterPro"/>
</dbReference>
<evidence type="ECO:0000256" key="1">
    <source>
        <dbReference type="ARBA" id="ARBA00022741"/>
    </source>
</evidence>
<keyword evidence="2" id="KW-0611">Plant defense</keyword>
<dbReference type="InterPro" id="IPR042197">
    <property type="entry name" value="Apaf_helical"/>
</dbReference>
<keyword evidence="1" id="KW-0547">Nucleotide-binding</keyword>
<dbReference type="EMBL" id="LXQA010002314">
    <property type="protein sequence ID" value="MCH81451.1"/>
    <property type="molecule type" value="Genomic_DNA"/>
</dbReference>
<dbReference type="Proteomes" id="UP000265520">
    <property type="component" value="Unassembled WGS sequence"/>
</dbReference>
<feature type="domain" description="NB-ARC" evidence="4">
    <location>
        <begin position="31"/>
        <end position="194"/>
    </location>
</feature>